<evidence type="ECO:0000313" key="8">
    <source>
        <dbReference type="EMBL" id="OAN52856.1"/>
    </source>
</evidence>
<dbReference type="Proteomes" id="UP000078428">
    <property type="component" value="Unassembled WGS sequence"/>
</dbReference>
<protein>
    <submittedName>
        <fullName evidence="8">MFS transporter permease</fullName>
    </submittedName>
</protein>
<dbReference type="PANTHER" id="PTHR43124">
    <property type="entry name" value="PURINE EFFLUX PUMP PBUE"/>
    <property type="match status" value="1"/>
</dbReference>
<dbReference type="EMBL" id="LWQT01000042">
    <property type="protein sequence ID" value="OAN52856.1"/>
    <property type="molecule type" value="Genomic_DNA"/>
</dbReference>
<feature type="transmembrane region" description="Helical" evidence="6">
    <location>
        <begin position="7"/>
        <end position="25"/>
    </location>
</feature>
<evidence type="ECO:0000256" key="5">
    <source>
        <dbReference type="ARBA" id="ARBA00023136"/>
    </source>
</evidence>
<dbReference type="Gene3D" id="1.20.1250.20">
    <property type="entry name" value="MFS general substrate transporter like domains"/>
    <property type="match status" value="2"/>
</dbReference>
<reference evidence="8 9" key="1">
    <citation type="submission" date="2016-04" db="EMBL/GenBank/DDBJ databases">
        <title>Draft genome sequence of freshwater magnetotactic bacteria Magnetospirillum marisnigri SP-1 and Magnetospirillum moscoviense BB-1.</title>
        <authorList>
            <person name="Koziaeva V."/>
            <person name="Dziuba M.V."/>
            <person name="Ivanov T.M."/>
            <person name="Kuznetsov B."/>
            <person name="Grouzdev D.S."/>
        </authorList>
    </citation>
    <scope>NUCLEOTIDE SEQUENCE [LARGE SCALE GENOMIC DNA]</scope>
    <source>
        <strain evidence="8 9">SP-1</strain>
    </source>
</reference>
<sequence length="394" mass="40289">MDPSRTSWPAVFLAVGAGIVAAFQVGKAPIALPFIRDEMGLSLSAASWILSIFALMGASAGASMGSIVTRLGARRMLPLGLALLAAASLLGSGAPSLMPLLASRVAEGLGYMLVAISAPALIALLTHPDQRQTAFGLWGCFMPVGMAVAMTAAPALPLVGWRGLWLAMAVLLAAYAVLVHLRMPHPPVPVRDEDDQHLLRDIIATVKAPGPLILAATFLPYSAAYAALTGFLPTLLIERMAVSPGTAGLMAAAVTAANIVGNLATGPALRARLPRRWVMAASSLVIALCSLGIFLPITTPEQSYALCLVFSAVGGLLPGCILGGAAVYAPNRHLVPVALGLIMQGSNLGQLLGPVVVGAAVAAWTWPAAAAVLVPASLIGITLALALRRAGKEP</sequence>
<accession>A0A178MT56</accession>
<feature type="transmembrane region" description="Helical" evidence="6">
    <location>
        <begin position="277"/>
        <end position="297"/>
    </location>
</feature>
<dbReference type="GO" id="GO:0022857">
    <property type="term" value="F:transmembrane transporter activity"/>
    <property type="evidence" value="ECO:0007669"/>
    <property type="project" value="InterPro"/>
</dbReference>
<dbReference type="PANTHER" id="PTHR43124:SF3">
    <property type="entry name" value="CHLORAMPHENICOL EFFLUX PUMP RV0191"/>
    <property type="match status" value="1"/>
</dbReference>
<comment type="caution">
    <text evidence="8">The sequence shown here is derived from an EMBL/GenBank/DDBJ whole genome shotgun (WGS) entry which is preliminary data.</text>
</comment>
<feature type="transmembrane region" description="Helical" evidence="6">
    <location>
        <begin position="247"/>
        <end position="265"/>
    </location>
</feature>
<dbReference type="AlphaFoldDB" id="A0A178MT56"/>
<gene>
    <name evidence="8" type="ORF">A6A04_15250</name>
</gene>
<keyword evidence="5 6" id="KW-0472">Membrane</keyword>
<feature type="transmembrane region" description="Helical" evidence="6">
    <location>
        <begin position="303"/>
        <end position="329"/>
    </location>
</feature>
<dbReference type="SUPFAM" id="SSF103473">
    <property type="entry name" value="MFS general substrate transporter"/>
    <property type="match status" value="1"/>
</dbReference>
<evidence type="ECO:0000256" key="2">
    <source>
        <dbReference type="ARBA" id="ARBA00022475"/>
    </source>
</evidence>
<dbReference type="InterPro" id="IPR036259">
    <property type="entry name" value="MFS_trans_sf"/>
</dbReference>
<dbReference type="PROSITE" id="PS50850">
    <property type="entry name" value="MFS"/>
    <property type="match status" value="1"/>
</dbReference>
<feature type="transmembrane region" description="Helical" evidence="6">
    <location>
        <begin position="137"/>
        <end position="157"/>
    </location>
</feature>
<dbReference type="InterPro" id="IPR020846">
    <property type="entry name" value="MFS_dom"/>
</dbReference>
<dbReference type="STRING" id="1285242.A6A04_15250"/>
<feature type="transmembrane region" description="Helical" evidence="6">
    <location>
        <begin position="368"/>
        <end position="387"/>
    </location>
</feature>
<feature type="domain" description="Major facilitator superfamily (MFS) profile" evidence="7">
    <location>
        <begin position="10"/>
        <end position="392"/>
    </location>
</feature>
<keyword evidence="4 6" id="KW-1133">Transmembrane helix</keyword>
<evidence type="ECO:0000313" key="9">
    <source>
        <dbReference type="Proteomes" id="UP000078428"/>
    </source>
</evidence>
<dbReference type="OrthoDB" id="7841035at2"/>
<organism evidence="8 9">
    <name type="scientific">Paramagnetospirillum marisnigri</name>
    <dbReference type="NCBI Taxonomy" id="1285242"/>
    <lineage>
        <taxon>Bacteria</taxon>
        <taxon>Pseudomonadati</taxon>
        <taxon>Pseudomonadota</taxon>
        <taxon>Alphaproteobacteria</taxon>
        <taxon>Rhodospirillales</taxon>
        <taxon>Magnetospirillaceae</taxon>
        <taxon>Paramagnetospirillum</taxon>
    </lineage>
</organism>
<feature type="transmembrane region" description="Helical" evidence="6">
    <location>
        <begin position="341"/>
        <end position="362"/>
    </location>
</feature>
<feature type="transmembrane region" description="Helical" evidence="6">
    <location>
        <begin position="108"/>
        <end position="125"/>
    </location>
</feature>
<evidence type="ECO:0000256" key="4">
    <source>
        <dbReference type="ARBA" id="ARBA00022989"/>
    </source>
</evidence>
<evidence type="ECO:0000256" key="6">
    <source>
        <dbReference type="SAM" id="Phobius"/>
    </source>
</evidence>
<keyword evidence="2" id="KW-1003">Cell membrane</keyword>
<feature type="transmembrane region" description="Helical" evidence="6">
    <location>
        <begin position="45"/>
        <end position="67"/>
    </location>
</feature>
<evidence type="ECO:0000256" key="3">
    <source>
        <dbReference type="ARBA" id="ARBA00022692"/>
    </source>
</evidence>
<dbReference type="Pfam" id="PF07690">
    <property type="entry name" value="MFS_1"/>
    <property type="match status" value="1"/>
</dbReference>
<feature type="transmembrane region" description="Helical" evidence="6">
    <location>
        <begin position="212"/>
        <end position="235"/>
    </location>
</feature>
<dbReference type="InterPro" id="IPR011701">
    <property type="entry name" value="MFS"/>
</dbReference>
<evidence type="ECO:0000259" key="7">
    <source>
        <dbReference type="PROSITE" id="PS50850"/>
    </source>
</evidence>
<dbReference type="GO" id="GO:0005886">
    <property type="term" value="C:plasma membrane"/>
    <property type="evidence" value="ECO:0007669"/>
    <property type="project" value="UniProtKB-SubCell"/>
</dbReference>
<dbReference type="RefSeq" id="WP_068490606.1">
    <property type="nucleotide sequence ID" value="NZ_LWQT01000042.1"/>
</dbReference>
<feature type="transmembrane region" description="Helical" evidence="6">
    <location>
        <begin position="163"/>
        <end position="181"/>
    </location>
</feature>
<feature type="transmembrane region" description="Helical" evidence="6">
    <location>
        <begin position="79"/>
        <end position="102"/>
    </location>
</feature>
<dbReference type="InterPro" id="IPR050189">
    <property type="entry name" value="MFS_Efflux_Transporters"/>
</dbReference>
<keyword evidence="9" id="KW-1185">Reference proteome</keyword>
<keyword evidence="3 6" id="KW-0812">Transmembrane</keyword>
<comment type="subcellular location">
    <subcellularLocation>
        <location evidence="1">Cell membrane</location>
        <topology evidence="1">Multi-pass membrane protein</topology>
    </subcellularLocation>
</comment>
<name>A0A178MT56_9PROT</name>
<dbReference type="CDD" id="cd06174">
    <property type="entry name" value="MFS"/>
    <property type="match status" value="1"/>
</dbReference>
<evidence type="ECO:0000256" key="1">
    <source>
        <dbReference type="ARBA" id="ARBA00004651"/>
    </source>
</evidence>
<proteinExistence type="predicted"/>